<evidence type="ECO:0000313" key="8">
    <source>
        <dbReference type="Proteomes" id="UP001324427"/>
    </source>
</evidence>
<evidence type="ECO:0000256" key="3">
    <source>
        <dbReference type="ARBA" id="ARBA00022989"/>
    </source>
</evidence>
<dbReference type="InterPro" id="IPR004841">
    <property type="entry name" value="AA-permease/SLC12A_dom"/>
</dbReference>
<dbReference type="EMBL" id="JAVFHQ010000024">
    <property type="protein sequence ID" value="KAK4544482.1"/>
    <property type="molecule type" value="Genomic_DNA"/>
</dbReference>
<comment type="caution">
    <text evidence="7">The sequence shown here is derived from an EMBL/GenBank/DDBJ whole genome shotgun (WGS) entry which is preliminary data.</text>
</comment>
<gene>
    <name evidence="7" type="ORF">LTR36_004053</name>
</gene>
<evidence type="ECO:0000259" key="6">
    <source>
        <dbReference type="Pfam" id="PF00324"/>
    </source>
</evidence>
<comment type="subcellular location">
    <subcellularLocation>
        <location evidence="1">Membrane</location>
        <topology evidence="1">Multi-pass membrane protein</topology>
    </subcellularLocation>
</comment>
<dbReference type="PANTHER" id="PTHR43341:SF26">
    <property type="entry name" value="GENERAL AMINO ACID PERMEASE AGP3"/>
    <property type="match status" value="1"/>
</dbReference>
<sequence>MQSLGEMTTLYPGGGSFISLADRVVDEAFAVPVGWRNYFIIWAAVLANEYNVGSCYIVNLSGVSTFRVWASISLILIRFRAAWHQQGRTRADLPFKSLWHPWNACFGLFANVFLAFVQGWTTLSPFNAGNFVDAYILLPLFPIMYFAYKLIETTHFKRAYEVDLDSTRRLDLDAAGTLAGDSMKPPESV</sequence>
<keyword evidence="8" id="KW-1185">Reference proteome</keyword>
<feature type="transmembrane region" description="Helical" evidence="5">
    <location>
        <begin position="98"/>
        <end position="120"/>
    </location>
</feature>
<accession>A0AAV9JGJ9</accession>
<evidence type="ECO:0000256" key="1">
    <source>
        <dbReference type="ARBA" id="ARBA00004141"/>
    </source>
</evidence>
<name>A0AAV9JGJ9_9PEZI</name>
<evidence type="ECO:0000313" key="7">
    <source>
        <dbReference type="EMBL" id="KAK4544482.1"/>
    </source>
</evidence>
<keyword evidence="2 5" id="KW-0812">Transmembrane</keyword>
<dbReference type="InterPro" id="IPR050524">
    <property type="entry name" value="APC_YAT"/>
</dbReference>
<feature type="transmembrane region" description="Helical" evidence="5">
    <location>
        <begin position="132"/>
        <end position="151"/>
    </location>
</feature>
<dbReference type="GO" id="GO:0016020">
    <property type="term" value="C:membrane"/>
    <property type="evidence" value="ECO:0007669"/>
    <property type="project" value="UniProtKB-SubCell"/>
</dbReference>
<reference evidence="7 8" key="1">
    <citation type="submission" date="2021-11" db="EMBL/GenBank/DDBJ databases">
        <title>Black yeast isolated from Biological Soil Crust.</title>
        <authorList>
            <person name="Kurbessoian T."/>
        </authorList>
    </citation>
    <scope>NUCLEOTIDE SEQUENCE [LARGE SCALE GENOMIC DNA]</scope>
    <source>
        <strain evidence="7 8">CCFEE 5522</strain>
    </source>
</reference>
<proteinExistence type="predicted"/>
<dbReference type="GO" id="GO:0015171">
    <property type="term" value="F:amino acid transmembrane transporter activity"/>
    <property type="evidence" value="ECO:0007669"/>
    <property type="project" value="TreeGrafter"/>
</dbReference>
<evidence type="ECO:0000256" key="5">
    <source>
        <dbReference type="SAM" id="Phobius"/>
    </source>
</evidence>
<evidence type="ECO:0000256" key="2">
    <source>
        <dbReference type="ARBA" id="ARBA00022692"/>
    </source>
</evidence>
<dbReference type="PANTHER" id="PTHR43341">
    <property type="entry name" value="AMINO ACID PERMEASE"/>
    <property type="match status" value="1"/>
</dbReference>
<keyword evidence="3 5" id="KW-1133">Transmembrane helix</keyword>
<keyword evidence="4 5" id="KW-0472">Membrane</keyword>
<evidence type="ECO:0000256" key="4">
    <source>
        <dbReference type="ARBA" id="ARBA00023136"/>
    </source>
</evidence>
<organism evidence="7 8">
    <name type="scientific">Oleoguttula mirabilis</name>
    <dbReference type="NCBI Taxonomy" id="1507867"/>
    <lineage>
        <taxon>Eukaryota</taxon>
        <taxon>Fungi</taxon>
        <taxon>Dikarya</taxon>
        <taxon>Ascomycota</taxon>
        <taxon>Pezizomycotina</taxon>
        <taxon>Dothideomycetes</taxon>
        <taxon>Dothideomycetidae</taxon>
        <taxon>Mycosphaerellales</taxon>
        <taxon>Teratosphaeriaceae</taxon>
        <taxon>Oleoguttula</taxon>
    </lineage>
</organism>
<dbReference type="Pfam" id="PF00324">
    <property type="entry name" value="AA_permease"/>
    <property type="match status" value="1"/>
</dbReference>
<protein>
    <recommendedName>
        <fullName evidence="6">Amino acid permease/ SLC12A domain-containing protein</fullName>
    </recommendedName>
</protein>
<feature type="domain" description="Amino acid permease/ SLC12A" evidence="6">
    <location>
        <begin position="56"/>
        <end position="157"/>
    </location>
</feature>
<dbReference type="Proteomes" id="UP001324427">
    <property type="component" value="Unassembled WGS sequence"/>
</dbReference>
<feature type="transmembrane region" description="Helical" evidence="5">
    <location>
        <begin position="56"/>
        <end position="77"/>
    </location>
</feature>
<dbReference type="AlphaFoldDB" id="A0AAV9JGJ9"/>